<organism evidence="1 2">
    <name type="scientific">Halomicrobium mukohataei (strain ATCC 700874 / DSM 12286 / JCM 9738 / NCIMB 13541)</name>
    <name type="common">Haloarcula mukohataei</name>
    <dbReference type="NCBI Taxonomy" id="485914"/>
    <lineage>
        <taxon>Archaea</taxon>
        <taxon>Methanobacteriati</taxon>
        <taxon>Methanobacteriota</taxon>
        <taxon>Stenosarchaea group</taxon>
        <taxon>Halobacteria</taxon>
        <taxon>Halobacteriales</taxon>
        <taxon>Haloarculaceae</taxon>
        <taxon>Halomicrobium</taxon>
    </lineage>
</organism>
<reference evidence="1 2" key="1">
    <citation type="journal article" date="2009" name="Stand. Genomic Sci.">
        <title>Complete genome sequence of Halomicrobium mukohataei type strain (arg-2).</title>
        <authorList>
            <person name="Tindall B.J."/>
            <person name="Schneider S."/>
            <person name="Lapidus A."/>
            <person name="Copeland A."/>
            <person name="Glavina Del Rio T."/>
            <person name="Nolan M."/>
            <person name="Lucas S."/>
            <person name="Chen F."/>
            <person name="Tice H."/>
            <person name="Cheng J.F."/>
            <person name="Saunders E."/>
            <person name="Bruce D."/>
            <person name="Goodwin L."/>
            <person name="Pitluck S."/>
            <person name="Mikhailova N."/>
            <person name="Pati A."/>
            <person name="Ivanova N."/>
            <person name="Mavrommatis K."/>
            <person name="Chen A."/>
            <person name="Palaniappan K."/>
            <person name="Chain P."/>
            <person name="Land M."/>
            <person name="Hauser L."/>
            <person name="Chang Y.J."/>
            <person name="Jeffries C.D."/>
            <person name="Brettin T."/>
            <person name="Han C."/>
            <person name="Rohde M."/>
            <person name="Goker M."/>
            <person name="Bristow J."/>
            <person name="Eisen J.A."/>
            <person name="Markowitz V."/>
            <person name="Hugenholtz P."/>
            <person name="Klenk H.P."/>
            <person name="Kyrpides N.C."/>
            <person name="Detter J.C."/>
        </authorList>
    </citation>
    <scope>NUCLEOTIDE SEQUENCE [LARGE SCALE GENOMIC DNA]</scope>
    <source>
        <strain evidence="2">ATCC 700874 / DSM 12286 / JCM 9738 / NCIMB 13541</strain>
    </source>
</reference>
<protein>
    <submittedName>
        <fullName evidence="1">Uncharacterized protein</fullName>
    </submittedName>
</protein>
<name>C7NYG5_HALMD</name>
<keyword evidence="2" id="KW-1185">Reference proteome</keyword>
<sequence>MNRDDLLDEIEDDDTRRRVGAITDLCQTHLTRRDARDWGGSRE</sequence>
<dbReference type="AlphaFoldDB" id="C7NYG5"/>
<evidence type="ECO:0000313" key="1">
    <source>
        <dbReference type="EMBL" id="ACV46626.1"/>
    </source>
</evidence>
<dbReference type="EMBL" id="CP001688">
    <property type="protein sequence ID" value="ACV46626.1"/>
    <property type="molecule type" value="Genomic_DNA"/>
</dbReference>
<dbReference type="HOGENOM" id="CLU_3227714_0_0_2"/>
<dbReference type="KEGG" id="hmu:Hmuk_0492"/>
<accession>C7NYG5</accession>
<dbReference type="Proteomes" id="UP000001746">
    <property type="component" value="Chromosome"/>
</dbReference>
<dbReference type="GeneID" id="79318147"/>
<proteinExistence type="predicted"/>
<dbReference type="RefSeq" id="WP_012808019.1">
    <property type="nucleotide sequence ID" value="NC_013202.1"/>
</dbReference>
<evidence type="ECO:0000313" key="2">
    <source>
        <dbReference type="Proteomes" id="UP000001746"/>
    </source>
</evidence>
<gene>
    <name evidence="1" type="ordered locus">Hmuk_0492</name>
</gene>